<dbReference type="Pfam" id="PF03169">
    <property type="entry name" value="OPT"/>
    <property type="match status" value="1"/>
</dbReference>
<comment type="caution">
    <text evidence="11">The sequence shown here is derived from an EMBL/GenBank/DDBJ whole genome shotgun (WGS) entry which is preliminary data.</text>
</comment>
<dbReference type="AlphaFoldDB" id="A0AAP0HDL9"/>
<feature type="transmembrane region" description="Helical" evidence="10">
    <location>
        <begin position="431"/>
        <end position="451"/>
    </location>
</feature>
<comment type="similarity">
    <text evidence="2">Belongs to the oligopeptide OPT transporter (TC 2.A.67.1) family.</text>
</comment>
<evidence type="ECO:0000256" key="10">
    <source>
        <dbReference type="SAM" id="Phobius"/>
    </source>
</evidence>
<evidence type="ECO:0000256" key="9">
    <source>
        <dbReference type="SAM" id="MobiDB-lite"/>
    </source>
</evidence>
<feature type="transmembrane region" description="Helical" evidence="10">
    <location>
        <begin position="74"/>
        <end position="96"/>
    </location>
</feature>
<evidence type="ECO:0000313" key="11">
    <source>
        <dbReference type="EMBL" id="KAK9080851.1"/>
    </source>
</evidence>
<feature type="transmembrane region" description="Helical" evidence="10">
    <location>
        <begin position="614"/>
        <end position="632"/>
    </location>
</feature>
<sequence>MGSVAVESPTADKKTTQSEEEDEISPIEEVRLTVPTTDDPTQSVWTFRMWFLGLISCVLLSFLNQFFSYRRSPLIITQITVQVATLPIGRFMAAVLPTTKFSLPVPGGGKKSFSVNPGPFNMKEHVLITIFANAGAAFGGGSAYAVGIVNIIKVFYFRNITFIAAWLLIVTTQVLGYGWAGLLRKYVVEPSHMWWPSTLVQISLFRALHNKDDDEDEDEKKRMSRSKFFVIVLACSFVYYLFPGYLFQTLQSISWVCWAFPHSVTAHQLGSGFTGLGMGAFSLDWATTASFLFSPLISPFFAIVNVFLGYFLIMYLVIPISYWGLNVYNAKNFLIYSADLFTGDGQYYNITRIVNEKFEIDYTEYGKQGRVNLSTFFALTYGFGFATIASTLTHVALFYGKEIYGRYKASTKGKMDVHTRLMKNYKDIPSWWFYVLLAVTLLVSLSLTIFMKDQIQMPFWGLIAAALMAFVFTLPISIITATTNQTPGLNIITEYAMGLVYPGKPIANVCFKTYGYMSMLQAVSFLSDFKLGHYMKIPPRSMFLVQFLGTIIAGTVNLGVAWYMLSNVDQICHPGEDSNSPWTCPNDRVFFDASVIWGLVGPRRIFGHLGNYGALNWFFLGGLIGPVIVWLCHKAFPTVSWIPLINLPVLLGATAYMPPATAVNYNSWILWGTVFNFFVFRYRKMWWKRYNYILSAALDAGVAFMAVLLYFSTGIENVNVLWWGTDNSQHCDLAECPTAKGIVPPLAGCPTF</sequence>
<feature type="transmembrane region" description="Helical" evidence="10">
    <location>
        <begin position="192"/>
        <end position="208"/>
    </location>
</feature>
<dbReference type="InterPro" id="IPR004648">
    <property type="entry name" value="Oligpept_transpt"/>
</dbReference>
<feature type="transmembrane region" description="Helical" evidence="10">
    <location>
        <begin position="300"/>
        <end position="325"/>
    </location>
</feature>
<dbReference type="GO" id="GO:0035673">
    <property type="term" value="F:oligopeptide transmembrane transporter activity"/>
    <property type="evidence" value="ECO:0007669"/>
    <property type="project" value="InterPro"/>
</dbReference>
<protein>
    <recommendedName>
        <fullName evidence="13">Oligopeptide transporter 4</fullName>
    </recommendedName>
</protein>
<keyword evidence="3" id="KW-0813">Transport</keyword>
<feature type="transmembrane region" description="Helical" evidence="10">
    <location>
        <begin position="639"/>
        <end position="657"/>
    </location>
</feature>
<evidence type="ECO:0000256" key="5">
    <source>
        <dbReference type="ARBA" id="ARBA00022856"/>
    </source>
</evidence>
<dbReference type="NCBIfam" id="TIGR00727">
    <property type="entry name" value="ISP4_OPT"/>
    <property type="match status" value="1"/>
</dbReference>
<evidence type="ECO:0000256" key="6">
    <source>
        <dbReference type="ARBA" id="ARBA00022927"/>
    </source>
</evidence>
<keyword evidence="4 10" id="KW-0812">Transmembrane</keyword>
<dbReference type="EMBL" id="JBCNJP010000002">
    <property type="protein sequence ID" value="KAK9080851.1"/>
    <property type="molecule type" value="Genomic_DNA"/>
</dbReference>
<keyword evidence="12" id="KW-1185">Reference proteome</keyword>
<feature type="transmembrane region" description="Helical" evidence="10">
    <location>
        <begin position="692"/>
        <end position="711"/>
    </location>
</feature>
<proteinExistence type="inferred from homology"/>
<evidence type="ECO:0008006" key="13">
    <source>
        <dbReference type="Google" id="ProtNLM"/>
    </source>
</evidence>
<feature type="transmembrane region" description="Helical" evidence="10">
    <location>
        <begin position="543"/>
        <end position="565"/>
    </location>
</feature>
<name>A0AAP0HDL9_9ASTR</name>
<feature type="transmembrane region" description="Helical" evidence="10">
    <location>
        <begin position="228"/>
        <end position="248"/>
    </location>
</feature>
<keyword evidence="8 10" id="KW-0472">Membrane</keyword>
<reference evidence="11 12" key="1">
    <citation type="submission" date="2024-04" db="EMBL/GenBank/DDBJ databases">
        <title>The reference genome of an endangered Asteraceae, Deinandra increscens subsp. villosa, native to the Central Coast of California.</title>
        <authorList>
            <person name="Guilliams M."/>
            <person name="Hasenstab-Lehman K."/>
            <person name="Meyer R."/>
            <person name="Mcevoy S."/>
        </authorList>
    </citation>
    <scope>NUCLEOTIDE SEQUENCE [LARGE SCALE GENOMIC DNA]</scope>
    <source>
        <tissue evidence="11">Leaf</tissue>
    </source>
</reference>
<feature type="transmembrane region" description="Helical" evidence="10">
    <location>
        <begin position="47"/>
        <end position="67"/>
    </location>
</feature>
<feature type="transmembrane region" description="Helical" evidence="10">
    <location>
        <begin position="376"/>
        <end position="399"/>
    </location>
</feature>
<feature type="transmembrane region" description="Helical" evidence="10">
    <location>
        <begin position="663"/>
        <end position="680"/>
    </location>
</feature>
<feature type="transmembrane region" description="Helical" evidence="10">
    <location>
        <begin position="160"/>
        <end position="180"/>
    </location>
</feature>
<dbReference type="Proteomes" id="UP001408789">
    <property type="component" value="Unassembled WGS sequence"/>
</dbReference>
<dbReference type="GO" id="GO:0015031">
    <property type="term" value="P:protein transport"/>
    <property type="evidence" value="ECO:0007669"/>
    <property type="project" value="UniProtKB-KW"/>
</dbReference>
<feature type="transmembrane region" description="Helical" evidence="10">
    <location>
        <begin position="268"/>
        <end position="293"/>
    </location>
</feature>
<evidence type="ECO:0000256" key="8">
    <source>
        <dbReference type="ARBA" id="ARBA00023136"/>
    </source>
</evidence>
<gene>
    <name evidence="11" type="ORF">SSX86_000610</name>
</gene>
<dbReference type="GO" id="GO:0016020">
    <property type="term" value="C:membrane"/>
    <property type="evidence" value="ECO:0007669"/>
    <property type="project" value="UniProtKB-SubCell"/>
</dbReference>
<evidence type="ECO:0000256" key="3">
    <source>
        <dbReference type="ARBA" id="ARBA00022448"/>
    </source>
</evidence>
<keyword evidence="6" id="KW-0653">Protein transport</keyword>
<feature type="transmembrane region" description="Helical" evidence="10">
    <location>
        <begin position="457"/>
        <end position="479"/>
    </location>
</feature>
<evidence type="ECO:0000256" key="2">
    <source>
        <dbReference type="ARBA" id="ARBA00005484"/>
    </source>
</evidence>
<dbReference type="PANTHER" id="PTHR22601">
    <property type="entry name" value="ISP4 LIKE PROTEIN"/>
    <property type="match status" value="1"/>
</dbReference>
<keyword evidence="7 10" id="KW-1133">Transmembrane helix</keyword>
<feature type="transmembrane region" description="Helical" evidence="10">
    <location>
        <begin position="126"/>
        <end position="148"/>
    </location>
</feature>
<comment type="subcellular location">
    <subcellularLocation>
        <location evidence="1">Membrane</location>
        <topology evidence="1">Multi-pass membrane protein</topology>
    </subcellularLocation>
</comment>
<organism evidence="11 12">
    <name type="scientific">Deinandra increscens subsp. villosa</name>
    <dbReference type="NCBI Taxonomy" id="3103831"/>
    <lineage>
        <taxon>Eukaryota</taxon>
        <taxon>Viridiplantae</taxon>
        <taxon>Streptophyta</taxon>
        <taxon>Embryophyta</taxon>
        <taxon>Tracheophyta</taxon>
        <taxon>Spermatophyta</taxon>
        <taxon>Magnoliopsida</taxon>
        <taxon>eudicotyledons</taxon>
        <taxon>Gunneridae</taxon>
        <taxon>Pentapetalae</taxon>
        <taxon>asterids</taxon>
        <taxon>campanulids</taxon>
        <taxon>Asterales</taxon>
        <taxon>Asteraceae</taxon>
        <taxon>Asteroideae</taxon>
        <taxon>Heliantheae alliance</taxon>
        <taxon>Madieae</taxon>
        <taxon>Madiinae</taxon>
        <taxon>Deinandra</taxon>
    </lineage>
</organism>
<evidence type="ECO:0000256" key="7">
    <source>
        <dbReference type="ARBA" id="ARBA00022989"/>
    </source>
</evidence>
<evidence type="ECO:0000256" key="4">
    <source>
        <dbReference type="ARBA" id="ARBA00022692"/>
    </source>
</evidence>
<accession>A0AAP0HDL9</accession>
<keyword evidence="5" id="KW-0571">Peptide transport</keyword>
<evidence type="ECO:0000256" key="1">
    <source>
        <dbReference type="ARBA" id="ARBA00004141"/>
    </source>
</evidence>
<dbReference type="InterPro" id="IPR004813">
    <property type="entry name" value="OPT"/>
</dbReference>
<feature type="region of interest" description="Disordered" evidence="9">
    <location>
        <begin position="1"/>
        <end position="30"/>
    </location>
</feature>
<evidence type="ECO:0000313" key="12">
    <source>
        <dbReference type="Proteomes" id="UP001408789"/>
    </source>
</evidence>
<dbReference type="NCBIfam" id="TIGR00728">
    <property type="entry name" value="OPT_sfam"/>
    <property type="match status" value="1"/>
</dbReference>